<dbReference type="Gene3D" id="3.30.559.70">
    <property type="entry name" value="Choline/Carnitine o-acyltransferase, domain 2"/>
    <property type="match status" value="1"/>
</dbReference>
<dbReference type="PANTHER" id="PTHR22589">
    <property type="entry name" value="CARNITINE O-ACYLTRANSFERASE"/>
    <property type="match status" value="1"/>
</dbReference>
<dbReference type="GO" id="GO:0005737">
    <property type="term" value="C:cytoplasm"/>
    <property type="evidence" value="ECO:0007669"/>
    <property type="project" value="TreeGrafter"/>
</dbReference>
<dbReference type="InterPro" id="IPR042231">
    <property type="entry name" value="Cho/carn_acyl_trans_2"/>
</dbReference>
<dbReference type="GO" id="GO:0045202">
    <property type="term" value="C:synapse"/>
    <property type="evidence" value="ECO:0007669"/>
    <property type="project" value="GOC"/>
</dbReference>
<dbReference type="GO" id="GO:0008292">
    <property type="term" value="P:acetylcholine biosynthetic process"/>
    <property type="evidence" value="ECO:0007669"/>
    <property type="project" value="TreeGrafter"/>
</dbReference>
<proteinExistence type="predicted"/>
<evidence type="ECO:0000313" key="4">
    <source>
        <dbReference type="Proteomes" id="UP000271098"/>
    </source>
</evidence>
<dbReference type="GO" id="GO:0043005">
    <property type="term" value="C:neuron projection"/>
    <property type="evidence" value="ECO:0007669"/>
    <property type="project" value="TreeGrafter"/>
</dbReference>
<dbReference type="GO" id="GO:0004102">
    <property type="term" value="F:choline O-acetyltransferase activity"/>
    <property type="evidence" value="ECO:0007669"/>
    <property type="project" value="TreeGrafter"/>
</dbReference>
<dbReference type="InterPro" id="IPR000542">
    <property type="entry name" value="Carn_acyl_trans"/>
</dbReference>
<keyword evidence="4" id="KW-1185">Reference proteome</keyword>
<sequence length="138" mass="16139">MKKIYRKLITREISTGRHKVRMCMEQYDRILRCYREPNSPVDIQHYRPMVHEDERTNWNEHILAMCNNQAFVVFTRVNGVLLSQAEIAKQLHLVVKLSKSQDTTKSMIIAGGSVGDRDDSAKFWCIMNEGKLSKRLNK</sequence>
<evidence type="ECO:0000313" key="3">
    <source>
        <dbReference type="EMBL" id="VDN41072.1"/>
    </source>
</evidence>
<dbReference type="InterPro" id="IPR039551">
    <property type="entry name" value="Cho/carn_acyl_trans"/>
</dbReference>
<protein>
    <submittedName>
        <fullName evidence="5">Carn_acyltransf domain-containing protein</fullName>
    </submittedName>
</protein>
<dbReference type="SUPFAM" id="SSF52777">
    <property type="entry name" value="CoA-dependent acyltransferases"/>
    <property type="match status" value="1"/>
</dbReference>
<dbReference type="EMBL" id="UYRT01096980">
    <property type="protein sequence ID" value="VDN41072.1"/>
    <property type="molecule type" value="Genomic_DNA"/>
</dbReference>
<accession>A0A183EQB8</accession>
<dbReference type="WBParaSite" id="GPUH_0002318801-mRNA-1">
    <property type="protein sequence ID" value="GPUH_0002318801-mRNA-1"/>
    <property type="gene ID" value="GPUH_0002318801"/>
</dbReference>
<evidence type="ECO:0000313" key="5">
    <source>
        <dbReference type="WBParaSite" id="GPUH_0002318801-mRNA-1"/>
    </source>
</evidence>
<name>A0A183EQB8_9BILA</name>
<reference evidence="3 4" key="2">
    <citation type="submission" date="2018-11" db="EMBL/GenBank/DDBJ databases">
        <authorList>
            <consortium name="Pathogen Informatics"/>
        </authorList>
    </citation>
    <scope>NUCLEOTIDE SEQUENCE [LARGE SCALE GENOMIC DNA]</scope>
</reference>
<keyword evidence="1" id="KW-0808">Transferase</keyword>
<organism evidence="5">
    <name type="scientific">Gongylonema pulchrum</name>
    <dbReference type="NCBI Taxonomy" id="637853"/>
    <lineage>
        <taxon>Eukaryota</taxon>
        <taxon>Metazoa</taxon>
        <taxon>Ecdysozoa</taxon>
        <taxon>Nematoda</taxon>
        <taxon>Chromadorea</taxon>
        <taxon>Rhabditida</taxon>
        <taxon>Spirurina</taxon>
        <taxon>Spiruromorpha</taxon>
        <taxon>Spiruroidea</taxon>
        <taxon>Gongylonematidae</taxon>
        <taxon>Gongylonema</taxon>
    </lineage>
</organism>
<gene>
    <name evidence="3" type="ORF">GPUH_LOCUS23159</name>
</gene>
<reference evidence="5" key="1">
    <citation type="submission" date="2016-06" db="UniProtKB">
        <authorList>
            <consortium name="WormBaseParasite"/>
        </authorList>
    </citation>
    <scope>IDENTIFICATION</scope>
</reference>
<dbReference type="GO" id="GO:0007274">
    <property type="term" value="P:neuromuscular synaptic transmission"/>
    <property type="evidence" value="ECO:0007669"/>
    <property type="project" value="TreeGrafter"/>
</dbReference>
<evidence type="ECO:0000259" key="2">
    <source>
        <dbReference type="Pfam" id="PF00755"/>
    </source>
</evidence>
<keyword evidence="1" id="KW-0012">Acyltransferase</keyword>
<dbReference type="PANTHER" id="PTHR22589:SF14">
    <property type="entry name" value="CHOLINE O-ACETYLTRANSFERASE"/>
    <property type="match status" value="1"/>
</dbReference>
<dbReference type="Proteomes" id="UP000271098">
    <property type="component" value="Unassembled WGS sequence"/>
</dbReference>
<feature type="domain" description="Choline/carnitine acyltransferase" evidence="2">
    <location>
        <begin position="4"/>
        <end position="122"/>
    </location>
</feature>
<dbReference type="AlphaFoldDB" id="A0A183EQB8"/>
<evidence type="ECO:0000256" key="1">
    <source>
        <dbReference type="ARBA" id="ARBA00023315"/>
    </source>
</evidence>
<dbReference type="OrthoDB" id="240216at2759"/>
<dbReference type="Pfam" id="PF00755">
    <property type="entry name" value="Carn_acyltransf"/>
    <property type="match status" value="1"/>
</dbReference>